<dbReference type="InterPro" id="IPR013083">
    <property type="entry name" value="Znf_RING/FYVE/PHD"/>
</dbReference>
<accession>A0ABD3QHZ3</accession>
<keyword evidence="4" id="KW-1185">Reference proteome</keyword>
<dbReference type="EMBL" id="JALLAZ020000231">
    <property type="protein sequence ID" value="KAL3800048.1"/>
    <property type="molecule type" value="Genomic_DNA"/>
</dbReference>
<dbReference type="InterPro" id="IPR001841">
    <property type="entry name" value="Znf_RING"/>
</dbReference>
<keyword evidence="1" id="KW-0479">Metal-binding</keyword>
<sequence>MRGRSVSALPSIDAIRPITNEYAIPAIGPPRSSILDRAYSKRLAHELELVAAKPRIEPERKLLKRDLLRIYQMKKKKKKRYSSKKIAPWDELKPITSLTSIHAKYHDLESYSKDYILLAREYQWMEKYRIHPREIETAHQLSCVTCLRRGGLDKVFFPCQHRCVCSNCQDKMKPKQCPLCHDPIMIILDNTENVYEEYWTWVDEVQPSISTAFLKSFFVQSKDAIRSAMVDHSDNLSPRVRDISLTCHEGDGIESDHLMKDSNSILSCLKILLCRRAPRVHHGLRD</sequence>
<comment type="caution">
    <text evidence="3">The sequence shown here is derived from an EMBL/GenBank/DDBJ whole genome shotgun (WGS) entry which is preliminary data.</text>
</comment>
<feature type="domain" description="RING-type" evidence="2">
    <location>
        <begin position="143"/>
        <end position="181"/>
    </location>
</feature>
<dbReference type="Proteomes" id="UP001530315">
    <property type="component" value="Unassembled WGS sequence"/>
</dbReference>
<evidence type="ECO:0000313" key="3">
    <source>
        <dbReference type="EMBL" id="KAL3800048.1"/>
    </source>
</evidence>
<dbReference type="AlphaFoldDB" id="A0ABD3QHZ3"/>
<proteinExistence type="predicted"/>
<evidence type="ECO:0000259" key="2">
    <source>
        <dbReference type="PROSITE" id="PS50089"/>
    </source>
</evidence>
<organism evidence="3 4">
    <name type="scientific">Stephanodiscus triporus</name>
    <dbReference type="NCBI Taxonomy" id="2934178"/>
    <lineage>
        <taxon>Eukaryota</taxon>
        <taxon>Sar</taxon>
        <taxon>Stramenopiles</taxon>
        <taxon>Ochrophyta</taxon>
        <taxon>Bacillariophyta</taxon>
        <taxon>Coscinodiscophyceae</taxon>
        <taxon>Thalassiosirophycidae</taxon>
        <taxon>Stephanodiscales</taxon>
        <taxon>Stephanodiscaceae</taxon>
        <taxon>Stephanodiscus</taxon>
    </lineage>
</organism>
<dbReference type="Pfam" id="PF13920">
    <property type="entry name" value="zf-C3HC4_3"/>
    <property type="match status" value="1"/>
</dbReference>
<gene>
    <name evidence="3" type="ORF">ACHAW5_003696</name>
</gene>
<evidence type="ECO:0000313" key="4">
    <source>
        <dbReference type="Proteomes" id="UP001530315"/>
    </source>
</evidence>
<keyword evidence="1" id="KW-0863">Zinc-finger</keyword>
<dbReference type="Gene3D" id="3.30.40.10">
    <property type="entry name" value="Zinc/RING finger domain, C3HC4 (zinc finger)"/>
    <property type="match status" value="1"/>
</dbReference>
<dbReference type="PROSITE" id="PS50089">
    <property type="entry name" value="ZF_RING_2"/>
    <property type="match status" value="1"/>
</dbReference>
<protein>
    <recommendedName>
        <fullName evidence="2">RING-type domain-containing protein</fullName>
    </recommendedName>
</protein>
<reference evidence="3 4" key="1">
    <citation type="submission" date="2024-10" db="EMBL/GenBank/DDBJ databases">
        <title>Updated reference genomes for cyclostephanoid diatoms.</title>
        <authorList>
            <person name="Roberts W.R."/>
            <person name="Alverson A.J."/>
        </authorList>
    </citation>
    <scope>NUCLEOTIDE SEQUENCE [LARGE SCALE GENOMIC DNA]</scope>
    <source>
        <strain evidence="3 4">AJA276-08</strain>
    </source>
</reference>
<keyword evidence="1" id="KW-0862">Zinc</keyword>
<evidence type="ECO:0000256" key="1">
    <source>
        <dbReference type="PROSITE-ProRule" id="PRU00175"/>
    </source>
</evidence>
<name>A0ABD3QHZ3_9STRA</name>
<dbReference type="GO" id="GO:0008270">
    <property type="term" value="F:zinc ion binding"/>
    <property type="evidence" value="ECO:0007669"/>
    <property type="project" value="UniProtKB-KW"/>
</dbReference>